<feature type="coiled-coil region" evidence="1">
    <location>
        <begin position="384"/>
        <end position="429"/>
    </location>
</feature>
<dbReference type="PANTHER" id="PTHR23322:SF93">
    <property type="entry name" value="UBX DOMAIN-CONTAINING PROTEIN 8"/>
    <property type="match status" value="1"/>
</dbReference>
<dbReference type="Proteomes" id="UP000036987">
    <property type="component" value="Unassembled WGS sequence"/>
</dbReference>
<protein>
    <recommendedName>
        <fullName evidence="3">UBX domain-containing protein</fullName>
    </recommendedName>
</protein>
<evidence type="ECO:0000256" key="2">
    <source>
        <dbReference type="SAM" id="MobiDB-lite"/>
    </source>
</evidence>
<feature type="region of interest" description="Disordered" evidence="2">
    <location>
        <begin position="204"/>
        <end position="229"/>
    </location>
</feature>
<reference evidence="5" key="1">
    <citation type="journal article" date="2016" name="Nature">
        <title>The genome of the seagrass Zostera marina reveals angiosperm adaptation to the sea.</title>
        <authorList>
            <person name="Olsen J.L."/>
            <person name="Rouze P."/>
            <person name="Verhelst B."/>
            <person name="Lin Y.-C."/>
            <person name="Bayer T."/>
            <person name="Collen J."/>
            <person name="Dattolo E."/>
            <person name="De Paoli E."/>
            <person name="Dittami S."/>
            <person name="Maumus F."/>
            <person name="Michel G."/>
            <person name="Kersting A."/>
            <person name="Lauritano C."/>
            <person name="Lohaus R."/>
            <person name="Toepel M."/>
            <person name="Tonon T."/>
            <person name="Vanneste K."/>
            <person name="Amirebrahimi M."/>
            <person name="Brakel J."/>
            <person name="Bostroem C."/>
            <person name="Chovatia M."/>
            <person name="Grimwood J."/>
            <person name="Jenkins J.W."/>
            <person name="Jueterbock A."/>
            <person name="Mraz A."/>
            <person name="Stam W.T."/>
            <person name="Tice H."/>
            <person name="Bornberg-Bauer E."/>
            <person name="Green P.J."/>
            <person name="Pearson G.A."/>
            <person name="Procaccini G."/>
            <person name="Duarte C.M."/>
            <person name="Schmutz J."/>
            <person name="Reusch T.B.H."/>
            <person name="Van de Peer Y."/>
        </authorList>
    </citation>
    <scope>NUCLEOTIDE SEQUENCE [LARGE SCALE GENOMIC DNA]</scope>
    <source>
        <strain evidence="5">cv. Finnish</strain>
    </source>
</reference>
<dbReference type="PROSITE" id="PS50033">
    <property type="entry name" value="UBX"/>
    <property type="match status" value="1"/>
</dbReference>
<feature type="region of interest" description="Disordered" evidence="2">
    <location>
        <begin position="273"/>
        <end position="313"/>
    </location>
</feature>
<dbReference type="InterPro" id="IPR050730">
    <property type="entry name" value="UBX_domain-protein"/>
</dbReference>
<dbReference type="EMBL" id="LFYR01000182">
    <property type="protein sequence ID" value="KMZ75291.1"/>
    <property type="molecule type" value="Genomic_DNA"/>
</dbReference>
<organism evidence="4 5">
    <name type="scientific">Zostera marina</name>
    <name type="common">Eelgrass</name>
    <dbReference type="NCBI Taxonomy" id="29655"/>
    <lineage>
        <taxon>Eukaryota</taxon>
        <taxon>Viridiplantae</taxon>
        <taxon>Streptophyta</taxon>
        <taxon>Embryophyta</taxon>
        <taxon>Tracheophyta</taxon>
        <taxon>Spermatophyta</taxon>
        <taxon>Magnoliopsida</taxon>
        <taxon>Liliopsida</taxon>
        <taxon>Zosteraceae</taxon>
        <taxon>Zostera</taxon>
    </lineage>
</organism>
<dbReference type="SMART" id="SM00166">
    <property type="entry name" value="UBX"/>
    <property type="match status" value="1"/>
</dbReference>
<comment type="caution">
    <text evidence="4">The sequence shown here is derived from an EMBL/GenBank/DDBJ whole genome shotgun (WGS) entry which is preliminary data.</text>
</comment>
<dbReference type="OrthoDB" id="1920064at2759"/>
<feature type="domain" description="UBX" evidence="3">
    <location>
        <begin position="443"/>
        <end position="521"/>
    </location>
</feature>
<dbReference type="AlphaFoldDB" id="A0A0K9Q1X4"/>
<dbReference type="Gene3D" id="1.10.8.10">
    <property type="entry name" value="DNA helicase RuvA subunit, C-terminal domain"/>
    <property type="match status" value="1"/>
</dbReference>
<evidence type="ECO:0000313" key="5">
    <source>
        <dbReference type="Proteomes" id="UP000036987"/>
    </source>
</evidence>
<proteinExistence type="predicted"/>
<sequence length="525" mass="58168">MTTVDQSAIEIFVGITGASEAVASQILKTFKGDLNSAVNAYFNEANGINSGTSYHRGARDDILNIEDDPMDVDTEIPSFPQNTVAVRGQSIPLNTNESLFDHPTHAKEIPVHLKDSGGHSIHSIPRIVAEHESSIHGIEDVIGVDDDSTDDDLTIQSESITNRPIVDSLNNEIEEQMIMAAIEASKKESKGHIDHQIDVSHAVDEETEYEQGMQSGHKGPSTSSRVNLKANEKYTTVNGKRTTHLNTGTSIIYSSDEEEDADHKLILRRRSQLLPAEPHDNAIKNSASEPEGLEPQQNLPANDEGSFQSDEWGGISSVEHDEAVMLEAAMFGGIPEGRRPYDFTYPSQISSDGHSALYPRALRPPSPTLTAQRLLREQQDGEYLAALQADKDKELKAIQDAELRHLEELEAENEAHQKLQEKKEFESQLSAKEASLPSEPALDDENAITLLIRLPNGSRHGRRFLKSDKLQFLFNFIDTERVVSPGTYRLVRPFPRRAFGEAENELSLIELGLTSKQEALFLELI</sequence>
<dbReference type="CDD" id="cd01767">
    <property type="entry name" value="UBX"/>
    <property type="match status" value="1"/>
</dbReference>
<evidence type="ECO:0000256" key="1">
    <source>
        <dbReference type="SAM" id="Coils"/>
    </source>
</evidence>
<dbReference type="Gene3D" id="3.10.20.90">
    <property type="entry name" value="Phosphatidylinositol 3-kinase Catalytic Subunit, Chain A, domain 1"/>
    <property type="match status" value="1"/>
</dbReference>
<dbReference type="OMA" id="TWSLMAT"/>
<keyword evidence="1" id="KW-0175">Coiled coil</keyword>
<dbReference type="PANTHER" id="PTHR23322">
    <property type="entry name" value="FAS-ASSOCIATED PROTEIN"/>
    <property type="match status" value="1"/>
</dbReference>
<dbReference type="GO" id="GO:0043130">
    <property type="term" value="F:ubiquitin binding"/>
    <property type="evidence" value="ECO:0000318"/>
    <property type="project" value="GO_Central"/>
</dbReference>
<name>A0A0K9Q1X4_ZOSMR</name>
<feature type="compositionally biased region" description="Polar residues" evidence="2">
    <location>
        <begin position="295"/>
        <end position="309"/>
    </location>
</feature>
<dbReference type="STRING" id="29655.A0A0K9Q1X4"/>
<dbReference type="InterPro" id="IPR029071">
    <property type="entry name" value="Ubiquitin-like_domsf"/>
</dbReference>
<accession>A0A0K9Q1X4</accession>
<evidence type="ECO:0000259" key="3">
    <source>
        <dbReference type="PROSITE" id="PS50033"/>
    </source>
</evidence>
<dbReference type="InterPro" id="IPR001012">
    <property type="entry name" value="UBX_dom"/>
</dbReference>
<evidence type="ECO:0000313" key="4">
    <source>
        <dbReference type="EMBL" id="KMZ75291.1"/>
    </source>
</evidence>
<gene>
    <name evidence="4" type="ORF">ZOSMA_116G00160</name>
</gene>
<dbReference type="Pfam" id="PF00789">
    <property type="entry name" value="UBX"/>
    <property type="match status" value="1"/>
</dbReference>
<dbReference type="Pfam" id="PF14555">
    <property type="entry name" value="UBA_4"/>
    <property type="match status" value="1"/>
</dbReference>
<keyword evidence="5" id="KW-1185">Reference proteome</keyword>
<dbReference type="SUPFAM" id="SSF54236">
    <property type="entry name" value="Ubiquitin-like"/>
    <property type="match status" value="1"/>
</dbReference>